<sequence>MNIIDVIKKRRSIRKFQSKNVKNEIIKELLKTATKAPSAKNDQPWRFVILKNERKDKIADFMIENANELEKEGCGTGSIKPSAKTIKQAPVLIVVYNTNHKLYKDVEKKYRDIWRSVDIQSIGAVIQTLLLASVDKGIGTLWICDIFIAEEKINSYLKNKEDELVAAISLGYPAEEPPPVKRKHLDEVTEWQT</sequence>
<gene>
    <name evidence="2" type="ORF">FXF47_00505</name>
</gene>
<dbReference type="GO" id="GO:0016491">
    <property type="term" value="F:oxidoreductase activity"/>
    <property type="evidence" value="ECO:0007669"/>
    <property type="project" value="InterPro"/>
</dbReference>
<evidence type="ECO:0000313" key="3">
    <source>
        <dbReference type="Proteomes" id="UP000324143"/>
    </source>
</evidence>
<dbReference type="InterPro" id="IPR000415">
    <property type="entry name" value="Nitroreductase-like"/>
</dbReference>
<evidence type="ECO:0000313" key="2">
    <source>
        <dbReference type="EMBL" id="TYB32097.1"/>
    </source>
</evidence>
<dbReference type="Proteomes" id="UP000324143">
    <property type="component" value="Unassembled WGS sequence"/>
</dbReference>
<keyword evidence="3" id="KW-1185">Reference proteome</keyword>
<dbReference type="InterPro" id="IPR029479">
    <property type="entry name" value="Nitroreductase"/>
</dbReference>
<feature type="domain" description="Nitroreductase" evidence="1">
    <location>
        <begin position="7"/>
        <end position="172"/>
    </location>
</feature>
<dbReference type="CDD" id="cd02136">
    <property type="entry name" value="PnbA_NfnB-like"/>
    <property type="match status" value="1"/>
</dbReference>
<dbReference type="AlphaFoldDB" id="A0A5D0MEK3"/>
<comment type="caution">
    <text evidence="2">The sequence shown here is derived from an EMBL/GenBank/DDBJ whole genome shotgun (WGS) entry which is preliminary data.</text>
</comment>
<proteinExistence type="predicted"/>
<reference evidence="2" key="1">
    <citation type="submission" date="2019-08" db="EMBL/GenBank/DDBJ databases">
        <title>Genomic characterization of a novel candidate phylum (ARYD3) from a high temperature, high salinity tertiary oil reservoir in north central Oklahoma, USA.</title>
        <authorList>
            <person name="Youssef N.H."/>
            <person name="Yadav A."/>
            <person name="Elshahed M.S."/>
        </authorList>
    </citation>
    <scope>NUCLEOTIDE SEQUENCE [LARGE SCALE GENOMIC DNA]</scope>
    <source>
        <strain evidence="2">ARYD3</strain>
    </source>
</reference>
<dbReference type="PANTHER" id="PTHR23026:SF123">
    <property type="entry name" value="NAD(P)H NITROREDUCTASE RV3131-RELATED"/>
    <property type="match status" value="1"/>
</dbReference>
<dbReference type="Gene3D" id="3.40.109.10">
    <property type="entry name" value="NADH Oxidase"/>
    <property type="match status" value="1"/>
</dbReference>
<dbReference type="PANTHER" id="PTHR23026">
    <property type="entry name" value="NADPH NITROREDUCTASE"/>
    <property type="match status" value="1"/>
</dbReference>
<name>A0A5D0MEK3_9BACT</name>
<dbReference type="InterPro" id="IPR050627">
    <property type="entry name" value="Nitroreductase/BluB"/>
</dbReference>
<protein>
    <submittedName>
        <fullName evidence="2">Nitroreductase</fullName>
    </submittedName>
</protein>
<dbReference type="EMBL" id="VSIX01000004">
    <property type="protein sequence ID" value="TYB32097.1"/>
    <property type="molecule type" value="Genomic_DNA"/>
</dbReference>
<dbReference type="Pfam" id="PF00881">
    <property type="entry name" value="Nitroreductase"/>
    <property type="match status" value="1"/>
</dbReference>
<accession>A0A5D0MEK3</accession>
<dbReference type="SUPFAM" id="SSF55469">
    <property type="entry name" value="FMN-dependent nitroreductase-like"/>
    <property type="match status" value="1"/>
</dbReference>
<evidence type="ECO:0000259" key="1">
    <source>
        <dbReference type="Pfam" id="PF00881"/>
    </source>
</evidence>
<organism evidence="2 3">
    <name type="scientific">Candidatus Mcinerneyibacterium aminivorans</name>
    <dbReference type="NCBI Taxonomy" id="2703815"/>
    <lineage>
        <taxon>Bacteria</taxon>
        <taxon>Candidatus Macinerneyibacteriota</taxon>
        <taxon>Candidatus Mcinerneyibacteria</taxon>
        <taxon>Candidatus Mcinerneyibacteriales</taxon>
        <taxon>Candidatus Mcinerneyibacteriaceae</taxon>
        <taxon>Candidatus Mcinerneyibacterium</taxon>
    </lineage>
</organism>